<evidence type="ECO:0000313" key="2">
    <source>
        <dbReference type="EMBL" id="CDW41742.1"/>
    </source>
</evidence>
<accession>A0A0K2UUZ6</accession>
<proteinExistence type="predicted"/>
<reference evidence="2" key="1">
    <citation type="submission" date="2014-05" db="EMBL/GenBank/DDBJ databases">
        <authorList>
            <person name="Chronopoulou M."/>
        </authorList>
    </citation>
    <scope>NUCLEOTIDE SEQUENCE</scope>
    <source>
        <tissue evidence="2">Whole organism</tissue>
    </source>
</reference>
<protein>
    <submittedName>
        <fullName evidence="2">Uncharacterized protein</fullName>
    </submittedName>
</protein>
<name>A0A0K2UUZ6_LEPSM</name>
<dbReference type="EMBL" id="HACA01024381">
    <property type="protein sequence ID" value="CDW41742.1"/>
    <property type="molecule type" value="Transcribed_RNA"/>
</dbReference>
<feature type="region of interest" description="Disordered" evidence="1">
    <location>
        <begin position="1"/>
        <end position="32"/>
    </location>
</feature>
<organism evidence="2">
    <name type="scientific">Lepeophtheirus salmonis</name>
    <name type="common">Salmon louse</name>
    <name type="synonym">Caligus salmonis</name>
    <dbReference type="NCBI Taxonomy" id="72036"/>
    <lineage>
        <taxon>Eukaryota</taxon>
        <taxon>Metazoa</taxon>
        <taxon>Ecdysozoa</taxon>
        <taxon>Arthropoda</taxon>
        <taxon>Crustacea</taxon>
        <taxon>Multicrustacea</taxon>
        <taxon>Hexanauplia</taxon>
        <taxon>Copepoda</taxon>
        <taxon>Siphonostomatoida</taxon>
        <taxon>Caligidae</taxon>
        <taxon>Lepeophtheirus</taxon>
    </lineage>
</organism>
<evidence type="ECO:0000256" key="1">
    <source>
        <dbReference type="SAM" id="MobiDB-lite"/>
    </source>
</evidence>
<dbReference type="AlphaFoldDB" id="A0A0K2UUZ6"/>
<sequence length="32" mass="3565">MFSKLTKRPILDKPGGDMIQGRFSHVTTGTNM</sequence>